<dbReference type="SUPFAM" id="SSF54593">
    <property type="entry name" value="Glyoxalase/Bleomycin resistance protein/Dihydroxybiphenyl dioxygenase"/>
    <property type="match status" value="1"/>
</dbReference>
<dbReference type="EMBL" id="CP041690">
    <property type="protein sequence ID" value="QEE19845.1"/>
    <property type="molecule type" value="Genomic_DNA"/>
</dbReference>
<dbReference type="PANTHER" id="PTHR39175">
    <property type="entry name" value="FAMILY PROTEIN, PUTATIVE (AFU_ORTHOLOGUE AFUA_3G15060)-RELATED"/>
    <property type="match status" value="1"/>
</dbReference>
<dbReference type="PANTHER" id="PTHR39175:SF1">
    <property type="entry name" value="FAMILY PROTEIN, PUTATIVE (AFU_ORTHOLOGUE AFUA_3G15060)-RELATED"/>
    <property type="match status" value="1"/>
</dbReference>
<dbReference type="OrthoDB" id="7947929at2"/>
<dbReference type="InterPro" id="IPR004360">
    <property type="entry name" value="Glyas_Fos-R_dOase_dom"/>
</dbReference>
<evidence type="ECO:0000313" key="2">
    <source>
        <dbReference type="Proteomes" id="UP000321062"/>
    </source>
</evidence>
<dbReference type="AlphaFoldDB" id="A0A5B9DLV1"/>
<dbReference type="RefSeq" id="WP_147655456.1">
    <property type="nucleotide sequence ID" value="NZ_BMFM01000001.1"/>
</dbReference>
<dbReference type="InterPro" id="IPR037523">
    <property type="entry name" value="VOC_core"/>
</dbReference>
<gene>
    <name evidence="1" type="ORF">FNA67_06515</name>
</gene>
<organism evidence="1 2">
    <name type="scientific">Paradevosia tibetensis</name>
    <dbReference type="NCBI Taxonomy" id="1447062"/>
    <lineage>
        <taxon>Bacteria</taxon>
        <taxon>Pseudomonadati</taxon>
        <taxon>Pseudomonadota</taxon>
        <taxon>Alphaproteobacteria</taxon>
        <taxon>Hyphomicrobiales</taxon>
        <taxon>Devosiaceae</taxon>
        <taxon>Paradevosia</taxon>
    </lineage>
</organism>
<reference evidence="1 2" key="1">
    <citation type="journal article" date="2015" name="Int. J. Syst. Evol. Microbiol.">
        <title>Youhaiella tibetensis gen. nov., sp. nov., isolated from subsurface sediment.</title>
        <authorList>
            <person name="Wang Y.X."/>
            <person name="Huang F.Q."/>
            <person name="Nogi Y."/>
            <person name="Pang S.J."/>
            <person name="Wang P.K."/>
            <person name="Lv J."/>
        </authorList>
    </citation>
    <scope>NUCLEOTIDE SEQUENCE [LARGE SCALE GENOMIC DNA]</scope>
    <source>
        <strain evidence="2">fig4</strain>
    </source>
</reference>
<protein>
    <submittedName>
        <fullName evidence="1">Glyoxalase</fullName>
    </submittedName>
</protein>
<dbReference type="Proteomes" id="UP000321062">
    <property type="component" value="Chromosome"/>
</dbReference>
<dbReference type="PROSITE" id="PS51819">
    <property type="entry name" value="VOC"/>
    <property type="match status" value="1"/>
</dbReference>
<proteinExistence type="predicted"/>
<evidence type="ECO:0000313" key="1">
    <source>
        <dbReference type="EMBL" id="QEE19845.1"/>
    </source>
</evidence>
<name>A0A5B9DLV1_9HYPH</name>
<dbReference type="KEGG" id="yti:FNA67_06515"/>
<sequence>MTLLAIDHVQLAMPAGREPEARAFYSGILGIPEVAKPENLAKRGGAWFETGTLKVHLGVEQNFVPARKAHPAFRVADLPDLIEHLQASGVTVTTDEPLPGYTRCYIADPFGNRIELLEPQP</sequence>
<dbReference type="Gene3D" id="3.10.180.10">
    <property type="entry name" value="2,3-Dihydroxybiphenyl 1,2-Dioxygenase, domain 1"/>
    <property type="match status" value="1"/>
</dbReference>
<dbReference type="InterPro" id="IPR029068">
    <property type="entry name" value="Glyas_Bleomycin-R_OHBP_Dase"/>
</dbReference>
<keyword evidence="2" id="KW-1185">Reference proteome</keyword>
<accession>A0A5B9DLV1</accession>
<dbReference type="Pfam" id="PF00903">
    <property type="entry name" value="Glyoxalase"/>
    <property type="match status" value="1"/>
</dbReference>